<keyword evidence="2" id="KW-1185">Reference proteome</keyword>
<protein>
    <submittedName>
        <fullName evidence="1">Uncharacterized protein</fullName>
    </submittedName>
</protein>
<reference evidence="1 2" key="1">
    <citation type="journal article" date="2018" name="Front. Plant Sci.">
        <title>Red Clover (Trifolium pratense) and Zigzag Clover (T. medium) - A Picture of Genomic Similarities and Differences.</title>
        <authorList>
            <person name="Dluhosova J."/>
            <person name="Istvanek J."/>
            <person name="Nedelnik J."/>
            <person name="Repkova J."/>
        </authorList>
    </citation>
    <scope>NUCLEOTIDE SEQUENCE [LARGE SCALE GENOMIC DNA]</scope>
    <source>
        <strain evidence="2">cv. 10/8</strain>
        <tissue evidence="1">Leaf</tissue>
    </source>
</reference>
<sequence>QRVCPWCQENWCDSFSLLLSAVVVESHPGVIRFVPLVLR</sequence>
<dbReference type="AlphaFoldDB" id="A0A392UJQ4"/>
<evidence type="ECO:0000313" key="2">
    <source>
        <dbReference type="Proteomes" id="UP000265520"/>
    </source>
</evidence>
<name>A0A392UJQ4_9FABA</name>
<dbReference type="Proteomes" id="UP000265520">
    <property type="component" value="Unassembled WGS sequence"/>
</dbReference>
<proteinExistence type="predicted"/>
<feature type="non-terminal residue" evidence="1">
    <location>
        <position position="1"/>
    </location>
</feature>
<comment type="caution">
    <text evidence="1">The sequence shown here is derived from an EMBL/GenBank/DDBJ whole genome shotgun (WGS) entry which is preliminary data.</text>
</comment>
<accession>A0A392UJQ4</accession>
<dbReference type="EMBL" id="LXQA010848230">
    <property type="protein sequence ID" value="MCI73863.1"/>
    <property type="molecule type" value="Genomic_DNA"/>
</dbReference>
<evidence type="ECO:0000313" key="1">
    <source>
        <dbReference type="EMBL" id="MCI73863.1"/>
    </source>
</evidence>
<organism evidence="1 2">
    <name type="scientific">Trifolium medium</name>
    <dbReference type="NCBI Taxonomy" id="97028"/>
    <lineage>
        <taxon>Eukaryota</taxon>
        <taxon>Viridiplantae</taxon>
        <taxon>Streptophyta</taxon>
        <taxon>Embryophyta</taxon>
        <taxon>Tracheophyta</taxon>
        <taxon>Spermatophyta</taxon>
        <taxon>Magnoliopsida</taxon>
        <taxon>eudicotyledons</taxon>
        <taxon>Gunneridae</taxon>
        <taxon>Pentapetalae</taxon>
        <taxon>rosids</taxon>
        <taxon>fabids</taxon>
        <taxon>Fabales</taxon>
        <taxon>Fabaceae</taxon>
        <taxon>Papilionoideae</taxon>
        <taxon>50 kb inversion clade</taxon>
        <taxon>NPAAA clade</taxon>
        <taxon>Hologalegina</taxon>
        <taxon>IRL clade</taxon>
        <taxon>Trifolieae</taxon>
        <taxon>Trifolium</taxon>
    </lineage>
</organism>